<dbReference type="EMBL" id="LWCA01000449">
    <property type="protein sequence ID" value="OAF68421.1"/>
    <property type="molecule type" value="Genomic_DNA"/>
</dbReference>
<feature type="non-terminal residue" evidence="4">
    <location>
        <position position="193"/>
    </location>
</feature>
<dbReference type="OrthoDB" id="18853at2759"/>
<accession>A0A177B499</accession>
<evidence type="ECO:0000313" key="5">
    <source>
        <dbReference type="Proteomes" id="UP000078046"/>
    </source>
</evidence>
<dbReference type="Proteomes" id="UP000078046">
    <property type="component" value="Unassembled WGS sequence"/>
</dbReference>
<dbReference type="InterPro" id="IPR036872">
    <property type="entry name" value="CH_dom_sf"/>
</dbReference>
<dbReference type="PANTHER" id="PTHR11915">
    <property type="entry name" value="SPECTRIN/FILAMIN RELATED CYTOSKELETAL PROTEIN"/>
    <property type="match status" value="1"/>
</dbReference>
<name>A0A177B499_9BILA</name>
<dbReference type="InterPro" id="IPR001715">
    <property type="entry name" value="CH_dom"/>
</dbReference>
<feature type="domain" description="Calponin-homology (CH)" evidence="3">
    <location>
        <begin position="26"/>
        <end position="130"/>
    </location>
</feature>
<proteinExistence type="predicted"/>
<reference evidence="4 5" key="1">
    <citation type="submission" date="2016-04" db="EMBL/GenBank/DDBJ databases">
        <title>The genome of Intoshia linei affirms orthonectids as highly simplified spiralians.</title>
        <authorList>
            <person name="Mikhailov K.V."/>
            <person name="Slusarev G.S."/>
            <person name="Nikitin M.A."/>
            <person name="Logacheva M.D."/>
            <person name="Penin A."/>
            <person name="Aleoshin V."/>
            <person name="Panchin Y.V."/>
        </authorList>
    </citation>
    <scope>NUCLEOTIDE SEQUENCE [LARGE SCALE GENOMIC DNA]</scope>
    <source>
        <strain evidence="4">Intl2013</strain>
        <tissue evidence="4">Whole animal</tissue>
    </source>
</reference>
<dbReference type="CDD" id="cd21214">
    <property type="entry name" value="CH_ACTN_rpt1"/>
    <property type="match status" value="1"/>
</dbReference>
<evidence type="ECO:0000256" key="2">
    <source>
        <dbReference type="ARBA" id="ARBA00023203"/>
    </source>
</evidence>
<dbReference type="SMART" id="SM00033">
    <property type="entry name" value="CH"/>
    <property type="match status" value="1"/>
</dbReference>
<evidence type="ECO:0000313" key="4">
    <source>
        <dbReference type="EMBL" id="OAF68421.1"/>
    </source>
</evidence>
<dbReference type="GO" id="GO:0003779">
    <property type="term" value="F:actin binding"/>
    <property type="evidence" value="ECO:0007669"/>
    <property type="project" value="UniProtKB-KW"/>
</dbReference>
<sequence length="193" mass="22479">MSTTNSNDQEEKDWDFNEYTDQKWKEQQRKTFTNWINSHLRKCSTQIEDIFDELKDGRKLIKLLEMLSKDKIPTPDKGKMRLHMIANVNKALRFIASKGVKLVSIGAEEIVDGNHKLTLGMIWTVILRFAIEDITVGDVTAKAGLLLWCQRRAEPYKNVKINNFTTSFKDGMAFLALLHSQDKSKFEYEKYKK</sequence>
<dbReference type="PROSITE" id="PS00020">
    <property type="entry name" value="ACTININ_2"/>
    <property type="match status" value="1"/>
</dbReference>
<dbReference type="InterPro" id="IPR001589">
    <property type="entry name" value="Actinin_actin-bd_CS"/>
</dbReference>
<feature type="domain" description="Calponin-homology (CH)" evidence="3">
    <location>
        <begin position="139"/>
        <end position="193"/>
    </location>
</feature>
<gene>
    <name evidence="4" type="ORF">A3Q56_03854</name>
</gene>
<dbReference type="PROSITE" id="PS50021">
    <property type="entry name" value="CH"/>
    <property type="match status" value="2"/>
</dbReference>
<evidence type="ECO:0000256" key="1">
    <source>
        <dbReference type="ARBA" id="ARBA00022737"/>
    </source>
</evidence>
<dbReference type="AlphaFoldDB" id="A0A177B499"/>
<dbReference type="FunFam" id="1.10.418.10:FF:000088">
    <property type="entry name" value="Alpha-actinin, sarcomeric"/>
    <property type="match status" value="1"/>
</dbReference>
<keyword evidence="5" id="KW-1185">Reference proteome</keyword>
<keyword evidence="2" id="KW-0009">Actin-binding</keyword>
<keyword evidence="1" id="KW-0677">Repeat</keyword>
<comment type="caution">
    <text evidence="4">The sequence shown here is derived from an EMBL/GenBank/DDBJ whole genome shotgun (WGS) entry which is preliminary data.</text>
</comment>
<protein>
    <recommendedName>
        <fullName evidence="3">Calponin-homology (CH) domain-containing protein</fullName>
    </recommendedName>
</protein>
<dbReference type="Pfam" id="PF00307">
    <property type="entry name" value="CH"/>
    <property type="match status" value="2"/>
</dbReference>
<dbReference type="Gene3D" id="1.10.418.10">
    <property type="entry name" value="Calponin-like domain"/>
    <property type="match status" value="2"/>
</dbReference>
<dbReference type="PROSITE" id="PS00019">
    <property type="entry name" value="ACTININ_1"/>
    <property type="match status" value="1"/>
</dbReference>
<evidence type="ECO:0000259" key="3">
    <source>
        <dbReference type="PROSITE" id="PS50021"/>
    </source>
</evidence>
<organism evidence="4 5">
    <name type="scientific">Intoshia linei</name>
    <dbReference type="NCBI Taxonomy" id="1819745"/>
    <lineage>
        <taxon>Eukaryota</taxon>
        <taxon>Metazoa</taxon>
        <taxon>Spiralia</taxon>
        <taxon>Lophotrochozoa</taxon>
        <taxon>Mesozoa</taxon>
        <taxon>Orthonectida</taxon>
        <taxon>Rhopaluridae</taxon>
        <taxon>Intoshia</taxon>
    </lineage>
</organism>
<dbReference type="SUPFAM" id="SSF47576">
    <property type="entry name" value="Calponin-homology domain, CH-domain"/>
    <property type="match status" value="1"/>
</dbReference>